<dbReference type="SUPFAM" id="SSF82693">
    <property type="entry name" value="Multidrug efflux transporter AcrB pore domain, PN1, PN2, PC1 and PC2 subdomains"/>
    <property type="match status" value="4"/>
</dbReference>
<dbReference type="Gene3D" id="3.30.70.1320">
    <property type="entry name" value="Multidrug efflux transporter AcrB pore domain like"/>
    <property type="match status" value="1"/>
</dbReference>
<evidence type="ECO:0000256" key="5">
    <source>
        <dbReference type="ARBA" id="ARBA00022692"/>
    </source>
</evidence>
<dbReference type="Proteomes" id="UP000095228">
    <property type="component" value="Chromosome"/>
</dbReference>
<feature type="transmembrane region" description="Helical" evidence="8">
    <location>
        <begin position="431"/>
        <end position="453"/>
    </location>
</feature>
<feature type="transmembrane region" description="Helical" evidence="8">
    <location>
        <begin position="952"/>
        <end position="971"/>
    </location>
</feature>
<comment type="subcellular location">
    <subcellularLocation>
        <location evidence="1">Cell inner membrane</location>
        <topology evidence="1">Multi-pass membrane protein</topology>
    </subcellularLocation>
</comment>
<accession>A0A1D8AXD7</accession>
<keyword evidence="7 8" id="KW-0472">Membrane</keyword>
<evidence type="ECO:0000256" key="4">
    <source>
        <dbReference type="ARBA" id="ARBA00022519"/>
    </source>
</evidence>
<keyword evidence="3" id="KW-1003">Cell membrane</keyword>
<dbReference type="RefSeq" id="WP_069962672.1">
    <property type="nucleotide sequence ID" value="NZ_CP016094.1"/>
</dbReference>
<dbReference type="FunFam" id="1.20.1640.10:FF:000001">
    <property type="entry name" value="Efflux pump membrane transporter"/>
    <property type="match status" value="1"/>
</dbReference>
<dbReference type="Gene3D" id="3.30.70.1430">
    <property type="entry name" value="Multidrug efflux transporter AcrB pore domain"/>
    <property type="match status" value="2"/>
</dbReference>
<sequence length="1035" mass="111318">MNLSAPFVRRPVASTMIAVALVLSGALAYNLLPVAPLPEVDFPTIQVSAALPGASPETMAASVATPLERALGSIAGVTSISSSSRQGRVGITLEFAMGRDIDAAARDVQAAINSARGQLPAGMPGNPSYRKVNPSAAPIMALALSSPNIAPGDLYDFAATILAQKISQVHGVGEVTVGGSSLPAIRVQLNPHALAHHGIALDEVRRAISDTNSLQPRGMIESGSRQWQVQVSDQLRQAKDYLPLIIRYTDGAPVRLGDVAKVTDSVQDRYSSGFHNDQPAVLLMVSRQPGANIIATIDAINAQLPGLRALVPDDAQLAVVMDRSPSIRGTLYESQRTLVIASGLVMLVVFLFLGSPRGALIPCVAIPVSIIGTFGIMYLYGFSLNNLSLMALIVAAGLVVDDAIVVLENITRHIEQGMSPLRAAVAGAGEVGFTLLAMNLSLVVVFISILFMGGLVTELFREFSITLAAAMLVSLLVSLTLTPSLCAVWLEAKHERRSGPLRDAGARFFERLRGGYGRTLGWVLRHTTLTLLVLVGIIALNLALFYSAPKGFLPEQDTGQLGGFARGDDGFSFQVMQPKIETYRKMVMADPAVQDVMGMSGGGTGVSNAWMMIRLKPRQEREAARDVVNRLRLQAPPVPGGMLWMNVTQDIQPPRSSDAGSYDLAILTSEVALLRQWEGKIAQALQELPELTDVDTPNDGGTKQVMLHIDREAARRLGVDTRMITQVLNNSFSQRQITTLYNRLNQYRVIMELEPQYTEDPVVLDQVQVIAADGSRVPLSAFTRYDYALVEDRVQHREQFVAENIGFSLAPGVTLQEALAAVDRAMERIMLPTDVQVRMAGSAQTFQSALENQHWLILAVLVAVYLVLGILYESLVHPLTILSTLPSAGLGALLALRFTGTEFTLIAQLGLFLLIGIVMKNAILMIDVALVRERQDGLSPQAAIYEAAQLRLRPILMTNLAALLGALPLVLSTGEGVEMRRPLGLAIVGGLAVSQLLTLYTVPVVYLWLDRIRLRVRARFGRNPTAGAAAGSAVA</sequence>
<evidence type="ECO:0000256" key="3">
    <source>
        <dbReference type="ARBA" id="ARBA00022475"/>
    </source>
</evidence>
<dbReference type="OrthoDB" id="9757876at2"/>
<evidence type="ECO:0000313" key="10">
    <source>
        <dbReference type="Proteomes" id="UP000095228"/>
    </source>
</evidence>
<dbReference type="PRINTS" id="PR00702">
    <property type="entry name" value="ACRIFLAVINRP"/>
</dbReference>
<dbReference type="Gene3D" id="3.30.70.1440">
    <property type="entry name" value="Multidrug efflux transporter AcrB pore domain"/>
    <property type="match status" value="1"/>
</dbReference>
<dbReference type="SUPFAM" id="SSF82866">
    <property type="entry name" value="Multidrug efflux transporter AcrB transmembrane domain"/>
    <property type="match status" value="2"/>
</dbReference>
<dbReference type="FunFam" id="3.30.70.1430:FF:000001">
    <property type="entry name" value="Efflux pump membrane transporter"/>
    <property type="match status" value="1"/>
</dbReference>
<feature type="transmembrane region" description="Helical" evidence="8">
    <location>
        <begin position="528"/>
        <end position="548"/>
    </location>
</feature>
<evidence type="ECO:0000256" key="1">
    <source>
        <dbReference type="ARBA" id="ARBA00004429"/>
    </source>
</evidence>
<dbReference type="STRING" id="1838286.Verru16b_02617"/>
<feature type="transmembrane region" description="Helical" evidence="8">
    <location>
        <begin position="879"/>
        <end position="899"/>
    </location>
</feature>
<keyword evidence="6 8" id="KW-1133">Transmembrane helix</keyword>
<reference evidence="9 10" key="1">
    <citation type="submission" date="2016-06" db="EMBL/GenBank/DDBJ databases">
        <title>Three novel species with peptidoglycan cell walls form the new genus Lacunisphaera gen. nov. in the family Opitutaceae of the verrucomicrobial subdivision 4.</title>
        <authorList>
            <person name="Rast P."/>
            <person name="Gloeckner I."/>
            <person name="Jogler M."/>
            <person name="Boedeker C."/>
            <person name="Jeske O."/>
            <person name="Wiegand S."/>
            <person name="Reinhardt R."/>
            <person name="Schumann P."/>
            <person name="Rohde M."/>
            <person name="Spring S."/>
            <person name="Gloeckner F.O."/>
            <person name="Jogler C."/>
        </authorList>
    </citation>
    <scope>NUCLEOTIDE SEQUENCE [LARGE SCALE GENOMIC DNA]</scope>
    <source>
        <strain evidence="9 10">IG16b</strain>
    </source>
</reference>
<feature type="transmembrane region" description="Helical" evidence="8">
    <location>
        <begin position="465"/>
        <end position="490"/>
    </location>
</feature>
<dbReference type="SUPFAM" id="SSF82714">
    <property type="entry name" value="Multidrug efflux transporter AcrB TolC docking domain, DN and DC subdomains"/>
    <property type="match status" value="2"/>
</dbReference>
<proteinExistence type="predicted"/>
<feature type="transmembrane region" description="Helical" evidence="8">
    <location>
        <begin position="905"/>
        <end position="931"/>
    </location>
</feature>
<evidence type="ECO:0000256" key="8">
    <source>
        <dbReference type="SAM" id="Phobius"/>
    </source>
</evidence>
<dbReference type="KEGG" id="obg:Verru16b_02617"/>
<dbReference type="PANTHER" id="PTHR32063">
    <property type="match status" value="1"/>
</dbReference>
<feature type="transmembrane region" description="Helical" evidence="8">
    <location>
        <begin position="387"/>
        <end position="410"/>
    </location>
</feature>
<gene>
    <name evidence="9" type="primary">mdtC_2</name>
    <name evidence="9" type="ORF">Verru16b_02617</name>
</gene>
<dbReference type="PANTHER" id="PTHR32063:SF34">
    <property type="entry name" value="MULTIDRUG RESISTANCE PROTEIN MDTC"/>
    <property type="match status" value="1"/>
</dbReference>
<evidence type="ECO:0000313" key="9">
    <source>
        <dbReference type="EMBL" id="AOS45536.1"/>
    </source>
</evidence>
<feature type="transmembrane region" description="Helical" evidence="8">
    <location>
        <begin position="854"/>
        <end position="872"/>
    </location>
</feature>
<dbReference type="GO" id="GO:0005886">
    <property type="term" value="C:plasma membrane"/>
    <property type="evidence" value="ECO:0007669"/>
    <property type="project" value="UniProtKB-SubCell"/>
</dbReference>
<dbReference type="Pfam" id="PF00873">
    <property type="entry name" value="ACR_tran"/>
    <property type="match status" value="1"/>
</dbReference>
<dbReference type="InterPro" id="IPR027463">
    <property type="entry name" value="AcrB_DN_DC_subdom"/>
</dbReference>
<dbReference type="Gene3D" id="1.20.1640.10">
    <property type="entry name" value="Multidrug efflux transporter AcrB transmembrane domain"/>
    <property type="match status" value="2"/>
</dbReference>
<protein>
    <submittedName>
        <fullName evidence="9">Multidrug resistance protein MdtC</fullName>
    </submittedName>
</protein>
<keyword evidence="4" id="KW-0997">Cell inner membrane</keyword>
<feature type="transmembrane region" description="Helical" evidence="8">
    <location>
        <begin position="360"/>
        <end position="381"/>
    </location>
</feature>
<dbReference type="AlphaFoldDB" id="A0A1D8AXD7"/>
<organism evidence="9 10">
    <name type="scientific">Lacunisphaera limnophila</name>
    <dbReference type="NCBI Taxonomy" id="1838286"/>
    <lineage>
        <taxon>Bacteria</taxon>
        <taxon>Pseudomonadati</taxon>
        <taxon>Verrucomicrobiota</taxon>
        <taxon>Opitutia</taxon>
        <taxon>Opitutales</taxon>
        <taxon>Opitutaceae</taxon>
        <taxon>Lacunisphaera</taxon>
    </lineage>
</organism>
<dbReference type="PATRIC" id="fig|1838286.3.peg.2632"/>
<name>A0A1D8AXD7_9BACT</name>
<evidence type="ECO:0000256" key="6">
    <source>
        <dbReference type="ARBA" id="ARBA00022989"/>
    </source>
</evidence>
<feature type="transmembrane region" description="Helical" evidence="8">
    <location>
        <begin position="337"/>
        <end position="353"/>
    </location>
</feature>
<dbReference type="Gene3D" id="3.30.2090.10">
    <property type="entry name" value="Multidrug efflux transporter AcrB TolC docking domain, DN and DC subdomains"/>
    <property type="match status" value="2"/>
</dbReference>
<keyword evidence="2" id="KW-0813">Transport</keyword>
<keyword evidence="10" id="KW-1185">Reference proteome</keyword>
<feature type="transmembrane region" description="Helical" evidence="8">
    <location>
        <begin position="983"/>
        <end position="1009"/>
    </location>
</feature>
<dbReference type="GO" id="GO:0042910">
    <property type="term" value="F:xenobiotic transmembrane transporter activity"/>
    <property type="evidence" value="ECO:0007669"/>
    <property type="project" value="TreeGrafter"/>
</dbReference>
<dbReference type="InterPro" id="IPR001036">
    <property type="entry name" value="Acrflvin-R"/>
</dbReference>
<dbReference type="EMBL" id="CP016094">
    <property type="protein sequence ID" value="AOS45536.1"/>
    <property type="molecule type" value="Genomic_DNA"/>
</dbReference>
<evidence type="ECO:0000256" key="7">
    <source>
        <dbReference type="ARBA" id="ARBA00023136"/>
    </source>
</evidence>
<keyword evidence="5 8" id="KW-0812">Transmembrane</keyword>
<evidence type="ECO:0000256" key="2">
    <source>
        <dbReference type="ARBA" id="ARBA00022448"/>
    </source>
</evidence>